<organism evidence="1 2">
    <name type="scientific">Furculomyces boomerangus</name>
    <dbReference type="NCBI Taxonomy" id="61424"/>
    <lineage>
        <taxon>Eukaryota</taxon>
        <taxon>Fungi</taxon>
        <taxon>Fungi incertae sedis</taxon>
        <taxon>Zoopagomycota</taxon>
        <taxon>Kickxellomycotina</taxon>
        <taxon>Harpellomycetes</taxon>
        <taxon>Harpellales</taxon>
        <taxon>Harpellaceae</taxon>
        <taxon>Furculomyces</taxon>
    </lineage>
</organism>
<dbReference type="SUPFAM" id="SSF55826">
    <property type="entry name" value="YbaK/ProRS associated domain"/>
    <property type="match status" value="1"/>
</dbReference>
<dbReference type="PANTHER" id="PTHR30411:SF4">
    <property type="entry name" value="YBAK_AMINOACYL-TRNA SYNTHETASE-ASSOCIATED DOMAIN-CONTAINING PROTEIN"/>
    <property type="match status" value="1"/>
</dbReference>
<accession>A0A2T9Y542</accession>
<gene>
    <name evidence="1" type="ORF">BB559_006040</name>
</gene>
<dbReference type="InterPro" id="IPR036754">
    <property type="entry name" value="YbaK/aa-tRNA-synt-asso_dom_sf"/>
</dbReference>
<reference evidence="1 2" key="1">
    <citation type="journal article" date="2018" name="MBio">
        <title>Comparative Genomics Reveals the Core Gene Toolbox for the Fungus-Insect Symbiosis.</title>
        <authorList>
            <person name="Wang Y."/>
            <person name="Stata M."/>
            <person name="Wang W."/>
            <person name="Stajich J.E."/>
            <person name="White M.M."/>
            <person name="Moncalvo J.M."/>
        </authorList>
    </citation>
    <scope>NUCLEOTIDE SEQUENCE [LARGE SCALE GENOMIC DNA]</scope>
    <source>
        <strain evidence="1 2">AUS-77-4</strain>
    </source>
</reference>
<name>A0A2T9Y542_9FUNG</name>
<dbReference type="OrthoDB" id="1058301at2759"/>
<evidence type="ECO:0008006" key="3">
    <source>
        <dbReference type="Google" id="ProtNLM"/>
    </source>
</evidence>
<dbReference type="Proteomes" id="UP000245699">
    <property type="component" value="Unassembled WGS sequence"/>
</dbReference>
<protein>
    <recommendedName>
        <fullName evidence="3">YbaK/aminoacyl-tRNA synthetase-associated domain-containing protein</fullName>
    </recommendedName>
</protein>
<dbReference type="AlphaFoldDB" id="A0A2T9Y542"/>
<dbReference type="STRING" id="61424.A0A2T9Y542"/>
<evidence type="ECO:0000313" key="2">
    <source>
        <dbReference type="Proteomes" id="UP000245699"/>
    </source>
</evidence>
<comment type="caution">
    <text evidence="1">The sequence shown here is derived from an EMBL/GenBank/DDBJ whole genome shotgun (WGS) entry which is preliminary data.</text>
</comment>
<sequence>MEFEHSDLFKQLCEAQNRLAAIYAEDSVEKTFIELFLKESKHEAENKINNCNEKEETWPQEVTSVNKDVRRLGIREECKFVKVESDYYDWPLETRALRVNSPSKAHMCKCVIMENKRWKEEFRNDKNNFKVVCVIVQYVDSIDTSKLADFIRGFQETPRSRKNYNFRLIEEKESERLTGFKTKGVATYGFRNTIPMVMSERIASLKPPILVLGAGHPDWKLVLPISTFLDSTNCLVANISAVSI</sequence>
<keyword evidence="2" id="KW-1185">Reference proteome</keyword>
<dbReference type="GO" id="GO:0002161">
    <property type="term" value="F:aminoacyl-tRNA deacylase activity"/>
    <property type="evidence" value="ECO:0007669"/>
    <property type="project" value="InterPro"/>
</dbReference>
<proteinExistence type="predicted"/>
<dbReference type="Gene3D" id="3.90.960.10">
    <property type="entry name" value="YbaK/aminoacyl-tRNA synthetase-associated domain"/>
    <property type="match status" value="1"/>
</dbReference>
<evidence type="ECO:0000313" key="1">
    <source>
        <dbReference type="EMBL" id="PVU87461.1"/>
    </source>
</evidence>
<dbReference type="EMBL" id="MBFT01000738">
    <property type="protein sequence ID" value="PVU87461.1"/>
    <property type="molecule type" value="Genomic_DNA"/>
</dbReference>
<dbReference type="PANTHER" id="PTHR30411">
    <property type="entry name" value="CYTOPLASMIC PROTEIN"/>
    <property type="match status" value="1"/>
</dbReference>